<dbReference type="GO" id="GO:0006508">
    <property type="term" value="P:proteolysis"/>
    <property type="evidence" value="ECO:0007669"/>
    <property type="project" value="UniProtKB-KW"/>
</dbReference>
<dbReference type="PROSITE" id="PS50106">
    <property type="entry name" value="PDZ"/>
    <property type="match status" value="1"/>
</dbReference>
<dbReference type="PANTHER" id="PTHR32060">
    <property type="entry name" value="TAIL-SPECIFIC PROTEASE"/>
    <property type="match status" value="1"/>
</dbReference>
<dbReference type="SUPFAM" id="SSF52096">
    <property type="entry name" value="ClpP/crotonase"/>
    <property type="match status" value="1"/>
</dbReference>
<proteinExistence type="inferred from homology"/>
<keyword evidence="2 5" id="KW-0645">Protease</keyword>
<evidence type="ECO:0000313" key="9">
    <source>
        <dbReference type="Proteomes" id="UP000199701"/>
    </source>
</evidence>
<dbReference type="SMART" id="SM00228">
    <property type="entry name" value="PDZ"/>
    <property type="match status" value="1"/>
</dbReference>
<protein>
    <submittedName>
        <fullName evidence="8">Carboxyl-terminal processing protease</fullName>
    </submittedName>
</protein>
<dbReference type="CDD" id="cd06782">
    <property type="entry name" value="cpPDZ_CPP-like"/>
    <property type="match status" value="1"/>
</dbReference>
<dbReference type="AlphaFoldDB" id="A0A1I0M3T2"/>
<keyword evidence="6" id="KW-1133">Transmembrane helix</keyword>
<keyword evidence="9" id="KW-1185">Reference proteome</keyword>
<dbReference type="GO" id="GO:0008236">
    <property type="term" value="F:serine-type peptidase activity"/>
    <property type="evidence" value="ECO:0007669"/>
    <property type="project" value="UniProtKB-KW"/>
</dbReference>
<dbReference type="CDD" id="cd07560">
    <property type="entry name" value="Peptidase_S41_CPP"/>
    <property type="match status" value="1"/>
</dbReference>
<dbReference type="InterPro" id="IPR041489">
    <property type="entry name" value="PDZ_6"/>
</dbReference>
<dbReference type="Gene3D" id="3.30.750.44">
    <property type="match status" value="1"/>
</dbReference>
<dbReference type="Pfam" id="PF03572">
    <property type="entry name" value="Peptidase_S41"/>
    <property type="match status" value="1"/>
</dbReference>
<dbReference type="Proteomes" id="UP000199701">
    <property type="component" value="Unassembled WGS sequence"/>
</dbReference>
<evidence type="ECO:0000256" key="5">
    <source>
        <dbReference type="RuleBase" id="RU004404"/>
    </source>
</evidence>
<keyword evidence="4 5" id="KW-0720">Serine protease</keyword>
<dbReference type="PANTHER" id="PTHR32060:SF30">
    <property type="entry name" value="CARBOXY-TERMINAL PROCESSING PROTEASE CTPA"/>
    <property type="match status" value="1"/>
</dbReference>
<evidence type="ECO:0000256" key="2">
    <source>
        <dbReference type="ARBA" id="ARBA00022670"/>
    </source>
</evidence>
<evidence type="ECO:0000256" key="3">
    <source>
        <dbReference type="ARBA" id="ARBA00022801"/>
    </source>
</evidence>
<dbReference type="Gene3D" id="2.30.42.10">
    <property type="match status" value="1"/>
</dbReference>
<keyword evidence="3 5" id="KW-0378">Hydrolase</keyword>
<evidence type="ECO:0000256" key="1">
    <source>
        <dbReference type="ARBA" id="ARBA00009179"/>
    </source>
</evidence>
<dbReference type="OrthoDB" id="9812068at2"/>
<dbReference type="RefSeq" id="WP_092449600.1">
    <property type="nucleotide sequence ID" value="NZ_FOJI01000001.1"/>
</dbReference>
<comment type="similarity">
    <text evidence="1 5">Belongs to the peptidase S41A family.</text>
</comment>
<dbReference type="Gene3D" id="3.90.226.10">
    <property type="entry name" value="2-enoyl-CoA Hydratase, Chain A, domain 1"/>
    <property type="match status" value="1"/>
</dbReference>
<dbReference type="InterPro" id="IPR001478">
    <property type="entry name" value="PDZ"/>
</dbReference>
<dbReference type="Pfam" id="PF17820">
    <property type="entry name" value="PDZ_6"/>
    <property type="match status" value="1"/>
</dbReference>
<dbReference type="InterPro" id="IPR029045">
    <property type="entry name" value="ClpP/crotonase-like_dom_sf"/>
</dbReference>
<dbReference type="GO" id="GO:0007165">
    <property type="term" value="P:signal transduction"/>
    <property type="evidence" value="ECO:0007669"/>
    <property type="project" value="TreeGrafter"/>
</dbReference>
<name>A0A1I0M3T2_9FIRM</name>
<evidence type="ECO:0000256" key="4">
    <source>
        <dbReference type="ARBA" id="ARBA00022825"/>
    </source>
</evidence>
<evidence type="ECO:0000259" key="7">
    <source>
        <dbReference type="PROSITE" id="PS50106"/>
    </source>
</evidence>
<accession>A0A1I0M3T2</accession>
<evidence type="ECO:0000256" key="6">
    <source>
        <dbReference type="SAM" id="Phobius"/>
    </source>
</evidence>
<dbReference type="GO" id="GO:0004175">
    <property type="term" value="F:endopeptidase activity"/>
    <property type="evidence" value="ECO:0007669"/>
    <property type="project" value="TreeGrafter"/>
</dbReference>
<dbReference type="SMART" id="SM00245">
    <property type="entry name" value="TSPc"/>
    <property type="match status" value="1"/>
</dbReference>
<keyword evidence="6" id="KW-0812">Transmembrane</keyword>
<organism evidence="8 9">
    <name type="scientific">[Clostridium] fimetarium</name>
    <dbReference type="NCBI Taxonomy" id="99656"/>
    <lineage>
        <taxon>Bacteria</taxon>
        <taxon>Bacillati</taxon>
        <taxon>Bacillota</taxon>
        <taxon>Clostridia</taxon>
        <taxon>Lachnospirales</taxon>
        <taxon>Lachnospiraceae</taxon>
    </lineage>
</organism>
<dbReference type="InterPro" id="IPR004447">
    <property type="entry name" value="Peptidase_S41A"/>
</dbReference>
<dbReference type="EMBL" id="FOJI01000001">
    <property type="protein sequence ID" value="SEV82993.1"/>
    <property type="molecule type" value="Genomic_DNA"/>
</dbReference>
<reference evidence="8 9" key="1">
    <citation type="submission" date="2016-10" db="EMBL/GenBank/DDBJ databases">
        <authorList>
            <person name="de Groot N.N."/>
        </authorList>
    </citation>
    <scope>NUCLEOTIDE SEQUENCE [LARGE SCALE GENOMIC DNA]</scope>
    <source>
        <strain evidence="8 9">DSM 9179</strain>
    </source>
</reference>
<evidence type="ECO:0000313" key="8">
    <source>
        <dbReference type="EMBL" id="SEV82993.1"/>
    </source>
</evidence>
<dbReference type="InterPro" id="IPR005151">
    <property type="entry name" value="Tail-specific_protease"/>
</dbReference>
<dbReference type="STRING" id="99656.SAMN05421659_101159"/>
<dbReference type="NCBIfam" id="TIGR00225">
    <property type="entry name" value="prc"/>
    <property type="match status" value="1"/>
</dbReference>
<gene>
    <name evidence="8" type="ORF">SAMN05421659_101159</name>
</gene>
<feature type="domain" description="PDZ" evidence="7">
    <location>
        <begin position="114"/>
        <end position="185"/>
    </location>
</feature>
<keyword evidence="6" id="KW-0472">Membrane</keyword>
<dbReference type="SUPFAM" id="SSF50156">
    <property type="entry name" value="PDZ domain-like"/>
    <property type="match status" value="1"/>
</dbReference>
<dbReference type="GO" id="GO:0030288">
    <property type="term" value="C:outer membrane-bounded periplasmic space"/>
    <property type="evidence" value="ECO:0007669"/>
    <property type="project" value="TreeGrafter"/>
</dbReference>
<sequence>MENQKNKKHLFLKGTLAGILSILIIVAIAFVIFSKQGYIHLGTNGEIYVQDTSVTQAQDGIGNKVLTKLNTLEQVLNSFYFADVDDSNASENIYKAYLNSFGDKYTVYYTAEEYKSFTQAVTGNYYGIGVVVSKNDDGTIKVVLPYENCPGSEAGMQIGDAITKVNGVSVMDRDLDAVVAEIKGAEGSTVQIELLREGVADPISLTVERRKIDIPTVAHKMLDNKIGYISVAQFDAVTYAQFLDAYKTLTADGMQGLVIDIRSNPGGSLDTVVNMLDEILPDGLIVYTVDKDGKKIEYKGKNTDEIKVPMTVLVNGDSASASEIFAGAVQDYGVGTIVGTTTFGKGIVQTVKQLTDGSAIKFTISKYFTPKGQEIQGKGVTPDVVVEVDEAIKNKTGITFEEDNQLQKAIEIVKGKIAQ</sequence>
<feature type="transmembrane region" description="Helical" evidence="6">
    <location>
        <begin position="12"/>
        <end position="33"/>
    </location>
</feature>
<dbReference type="InterPro" id="IPR036034">
    <property type="entry name" value="PDZ_sf"/>
</dbReference>